<evidence type="ECO:0000256" key="2">
    <source>
        <dbReference type="ARBA" id="ARBA00022602"/>
    </source>
</evidence>
<evidence type="ECO:0000256" key="5">
    <source>
        <dbReference type="ARBA" id="ARBA00047658"/>
    </source>
</evidence>
<accession>A0A0A1T7H1</accession>
<keyword evidence="2 6" id="KW-0637">Prenyltransferase</keyword>
<evidence type="ECO:0000256" key="6">
    <source>
        <dbReference type="RuleBase" id="RU367120"/>
    </source>
</evidence>
<dbReference type="SUPFAM" id="SSF48439">
    <property type="entry name" value="Protein prenylyltransferase"/>
    <property type="match status" value="1"/>
</dbReference>
<evidence type="ECO:0000256" key="3">
    <source>
        <dbReference type="ARBA" id="ARBA00022679"/>
    </source>
</evidence>
<keyword evidence="3 6" id="KW-0808">Transferase</keyword>
<dbReference type="EC" id="2.5.1.60" evidence="6"/>
<dbReference type="InterPro" id="IPR002088">
    <property type="entry name" value="Prenyl_trans_a"/>
</dbReference>
<dbReference type="PANTHER" id="PTHR11129">
    <property type="entry name" value="PROTEIN FARNESYLTRANSFERASE ALPHA SUBUNIT/RAB GERANYLGERANYL TRANSFERASE ALPHA SUBUNIT"/>
    <property type="match status" value="1"/>
</dbReference>
<keyword evidence="4" id="KW-0677">Repeat</keyword>
<comment type="catalytic activity">
    <reaction evidence="5 6">
        <text>geranylgeranyl diphosphate + L-cysteinyl-[protein] = S-geranylgeranyl-L-cysteinyl-[protein] + diphosphate</text>
        <dbReference type="Rhea" id="RHEA:21240"/>
        <dbReference type="Rhea" id="RHEA-COMP:10131"/>
        <dbReference type="Rhea" id="RHEA-COMP:11537"/>
        <dbReference type="ChEBI" id="CHEBI:29950"/>
        <dbReference type="ChEBI" id="CHEBI:33019"/>
        <dbReference type="ChEBI" id="CHEBI:57533"/>
        <dbReference type="ChEBI" id="CHEBI:86021"/>
        <dbReference type="EC" id="2.5.1.60"/>
    </reaction>
</comment>
<dbReference type="Pfam" id="PF01239">
    <property type="entry name" value="PPTA"/>
    <property type="match status" value="4"/>
</dbReference>
<sequence>MTIDTVKSELMFTVPLLMEHPKCYWIWNYRMWMLDQATNLLPTSISKTVWVEELALISKMLSRDERNYHAWAYRRFVVSQLELPLFGGESMAESEFEYTTKRLQSNFSNFSAWHNRSELIPKLVKLRSLDTTARKEFLDAEFEYINGAINLSPEDQSLWYYHQFLVANITTTDTATSIVPDLSTADRVADIQREIEGIKDLLEDYTDVNWIYVSLLEYSLAICRLEKQSPKENLTELPQWLGKIKELDHLQAGRWNELAAELQIS</sequence>
<organism evidence="7 8">
    <name type="scientific">[Torrubiella] hemipterigena</name>
    <dbReference type="NCBI Taxonomy" id="1531966"/>
    <lineage>
        <taxon>Eukaryota</taxon>
        <taxon>Fungi</taxon>
        <taxon>Dikarya</taxon>
        <taxon>Ascomycota</taxon>
        <taxon>Pezizomycotina</taxon>
        <taxon>Sordariomycetes</taxon>
        <taxon>Hypocreomycetidae</taxon>
        <taxon>Hypocreales</taxon>
        <taxon>Clavicipitaceae</taxon>
        <taxon>Clavicipitaceae incertae sedis</taxon>
        <taxon>'Torrubiella' clade</taxon>
    </lineage>
</organism>
<evidence type="ECO:0000313" key="7">
    <source>
        <dbReference type="EMBL" id="CEJ81294.1"/>
    </source>
</evidence>
<dbReference type="Gene3D" id="1.25.40.120">
    <property type="entry name" value="Protein prenylyltransferase"/>
    <property type="match status" value="1"/>
</dbReference>
<reference evidence="7 8" key="1">
    <citation type="journal article" date="2015" name="Genome Announc.">
        <title>Draft Genome Sequence and Gene Annotation of the Entomopathogenic Fungus Verticillium hemipterigenum.</title>
        <authorList>
            <person name="Horn F."/>
            <person name="Habel A."/>
            <person name="Scharf D.H."/>
            <person name="Dworschak J."/>
            <person name="Brakhage A.A."/>
            <person name="Guthke R."/>
            <person name="Hertweck C."/>
            <person name="Linde J."/>
        </authorList>
    </citation>
    <scope>NUCLEOTIDE SEQUENCE [LARGE SCALE GENOMIC DNA]</scope>
</reference>
<dbReference type="Proteomes" id="UP000039046">
    <property type="component" value="Unassembled WGS sequence"/>
</dbReference>
<dbReference type="GO" id="GO:0004663">
    <property type="term" value="F:Rab geranylgeranyltransferase activity"/>
    <property type="evidence" value="ECO:0007669"/>
    <property type="project" value="UniProtKB-UniRule"/>
</dbReference>
<protein>
    <recommendedName>
        <fullName evidence="6">Geranylgeranyl transferase type-2 subunit alpha</fullName>
        <ecNumber evidence="6">2.5.1.60</ecNumber>
    </recommendedName>
    <alternativeName>
        <fullName evidence="6">Geranylgeranyl transferase type II subunit alpha</fullName>
    </alternativeName>
</protein>
<gene>
    <name evidence="7" type="ORF">VHEMI01429</name>
</gene>
<dbReference type="AlphaFoldDB" id="A0A0A1T7H1"/>
<evidence type="ECO:0000256" key="4">
    <source>
        <dbReference type="ARBA" id="ARBA00022737"/>
    </source>
</evidence>
<dbReference type="HOGENOM" id="CLU_031996_2_1_1"/>
<dbReference type="PROSITE" id="PS51147">
    <property type="entry name" value="PFTA"/>
    <property type="match status" value="4"/>
</dbReference>
<comment type="function">
    <text evidence="6">Catalyzes the transfer of a geranyl-geranyl moiety from geranyl-geranyl pyrophosphate to cysteines occuring in specific C-terminal amino acid sequences.</text>
</comment>
<dbReference type="GO" id="GO:0005968">
    <property type="term" value="C:Rab-protein geranylgeranyltransferase complex"/>
    <property type="evidence" value="ECO:0007669"/>
    <property type="project" value="TreeGrafter"/>
</dbReference>
<proteinExistence type="inferred from homology"/>
<dbReference type="GO" id="GO:0097354">
    <property type="term" value="P:prenylation"/>
    <property type="evidence" value="ECO:0007669"/>
    <property type="project" value="UniProtKB-UniRule"/>
</dbReference>
<keyword evidence="8" id="KW-1185">Reference proteome</keyword>
<evidence type="ECO:0000256" key="1">
    <source>
        <dbReference type="ARBA" id="ARBA00006734"/>
    </source>
</evidence>
<evidence type="ECO:0000313" key="8">
    <source>
        <dbReference type="Proteomes" id="UP000039046"/>
    </source>
</evidence>
<comment type="similarity">
    <text evidence="1 6">Belongs to the protein prenyltransferase subunit alpha family.</text>
</comment>
<dbReference type="EMBL" id="CDHN01000001">
    <property type="protein sequence ID" value="CEJ81294.1"/>
    <property type="molecule type" value="Genomic_DNA"/>
</dbReference>
<dbReference type="PANTHER" id="PTHR11129:SF2">
    <property type="entry name" value="GERANYLGERANYL TRANSFERASE TYPE-2 SUBUNIT ALPHA"/>
    <property type="match status" value="1"/>
</dbReference>
<name>A0A0A1T7H1_9HYPO</name>